<name>A0ACB8BFA1_9AGAM</name>
<accession>A0ACB8BFA1</accession>
<comment type="caution">
    <text evidence="1">The sequence shown here is derived from an EMBL/GenBank/DDBJ whole genome shotgun (WGS) entry which is preliminary data.</text>
</comment>
<protein>
    <submittedName>
        <fullName evidence="1">Uncharacterized protein</fullName>
    </submittedName>
</protein>
<proteinExistence type="predicted"/>
<dbReference type="EMBL" id="MU266422">
    <property type="protein sequence ID" value="KAH7924516.1"/>
    <property type="molecule type" value="Genomic_DNA"/>
</dbReference>
<reference evidence="1" key="1">
    <citation type="journal article" date="2021" name="New Phytol.">
        <title>Evolutionary innovations through gain and loss of genes in the ectomycorrhizal Boletales.</title>
        <authorList>
            <person name="Wu G."/>
            <person name="Miyauchi S."/>
            <person name="Morin E."/>
            <person name="Kuo A."/>
            <person name="Drula E."/>
            <person name="Varga T."/>
            <person name="Kohler A."/>
            <person name="Feng B."/>
            <person name="Cao Y."/>
            <person name="Lipzen A."/>
            <person name="Daum C."/>
            <person name="Hundley H."/>
            <person name="Pangilinan J."/>
            <person name="Johnson J."/>
            <person name="Barry K."/>
            <person name="LaButti K."/>
            <person name="Ng V."/>
            <person name="Ahrendt S."/>
            <person name="Min B."/>
            <person name="Choi I.G."/>
            <person name="Park H."/>
            <person name="Plett J.M."/>
            <person name="Magnuson J."/>
            <person name="Spatafora J.W."/>
            <person name="Nagy L.G."/>
            <person name="Henrissat B."/>
            <person name="Grigoriev I.V."/>
            <person name="Yang Z.L."/>
            <person name="Xu J."/>
            <person name="Martin F.M."/>
        </authorList>
    </citation>
    <scope>NUCLEOTIDE SEQUENCE</scope>
    <source>
        <strain evidence="1">KUC20120723A-06</strain>
    </source>
</reference>
<keyword evidence="2" id="KW-1185">Reference proteome</keyword>
<organism evidence="1 2">
    <name type="scientific">Leucogyrophana mollusca</name>
    <dbReference type="NCBI Taxonomy" id="85980"/>
    <lineage>
        <taxon>Eukaryota</taxon>
        <taxon>Fungi</taxon>
        <taxon>Dikarya</taxon>
        <taxon>Basidiomycota</taxon>
        <taxon>Agaricomycotina</taxon>
        <taxon>Agaricomycetes</taxon>
        <taxon>Agaricomycetidae</taxon>
        <taxon>Boletales</taxon>
        <taxon>Boletales incertae sedis</taxon>
        <taxon>Leucogyrophana</taxon>
    </lineage>
</organism>
<sequence>AAKIKPTNVFTNDGSFLERFQRNKKEEDEKKKQEEALARKRQFDDRFKRRGKRPPPDSCSSVTIPETPPAKKSKTDEPLTDYQKEVRGYAGRSLKDAGTGVRPLVK</sequence>
<evidence type="ECO:0000313" key="1">
    <source>
        <dbReference type="EMBL" id="KAH7924516.1"/>
    </source>
</evidence>
<feature type="non-terminal residue" evidence="1">
    <location>
        <position position="1"/>
    </location>
</feature>
<evidence type="ECO:0000313" key="2">
    <source>
        <dbReference type="Proteomes" id="UP000790709"/>
    </source>
</evidence>
<gene>
    <name evidence="1" type="ORF">BV22DRAFT_1090721</name>
</gene>
<dbReference type="Proteomes" id="UP000790709">
    <property type="component" value="Unassembled WGS sequence"/>
</dbReference>